<dbReference type="Proteomes" id="UP000298663">
    <property type="component" value="Unassembled WGS sequence"/>
</dbReference>
<keyword evidence="3" id="KW-0408">Iron</keyword>
<dbReference type="STRING" id="34508.A0A4U5N4X3"/>
<keyword evidence="2" id="KW-0479">Metal-binding</keyword>
<dbReference type="EMBL" id="AZBU02000005">
    <property type="protein sequence ID" value="TKR77292.1"/>
    <property type="molecule type" value="Genomic_DNA"/>
</dbReference>
<keyword evidence="6" id="KW-1185">Reference proteome</keyword>
<dbReference type="AlphaFoldDB" id="A0A4U5N4X3"/>
<dbReference type="SUPFAM" id="SSF48264">
    <property type="entry name" value="Cytochrome P450"/>
    <property type="match status" value="1"/>
</dbReference>
<dbReference type="GO" id="GO:0006082">
    <property type="term" value="P:organic acid metabolic process"/>
    <property type="evidence" value="ECO:0007669"/>
    <property type="project" value="TreeGrafter"/>
</dbReference>
<dbReference type="GO" id="GO:0005506">
    <property type="term" value="F:iron ion binding"/>
    <property type="evidence" value="ECO:0007669"/>
    <property type="project" value="InterPro"/>
</dbReference>
<evidence type="ECO:0000256" key="1">
    <source>
        <dbReference type="ARBA" id="ARBA00010617"/>
    </source>
</evidence>
<dbReference type="GO" id="GO:0006805">
    <property type="term" value="P:xenobiotic metabolic process"/>
    <property type="evidence" value="ECO:0007669"/>
    <property type="project" value="TreeGrafter"/>
</dbReference>
<proteinExistence type="inferred from homology"/>
<evidence type="ECO:0000256" key="3">
    <source>
        <dbReference type="ARBA" id="ARBA00023004"/>
    </source>
</evidence>
<gene>
    <name evidence="5" type="ORF">L596_018290</name>
</gene>
<dbReference type="Gene3D" id="1.10.630.10">
    <property type="entry name" value="Cytochrome P450"/>
    <property type="match status" value="1"/>
</dbReference>
<dbReference type="InterPro" id="IPR050182">
    <property type="entry name" value="Cytochrome_P450_fam2"/>
</dbReference>
<keyword evidence="4" id="KW-0503">Monooxygenase</keyword>
<dbReference type="InterPro" id="IPR001128">
    <property type="entry name" value="Cyt_P450"/>
</dbReference>
<protein>
    <recommendedName>
        <fullName evidence="7">Cytochrome P450</fullName>
    </recommendedName>
</protein>
<dbReference type="GO" id="GO:0020037">
    <property type="term" value="F:heme binding"/>
    <property type="evidence" value="ECO:0007669"/>
    <property type="project" value="InterPro"/>
</dbReference>
<dbReference type="OrthoDB" id="3934656at2759"/>
<dbReference type="Pfam" id="PF00067">
    <property type="entry name" value="p450"/>
    <property type="match status" value="1"/>
</dbReference>
<dbReference type="GO" id="GO:0016712">
    <property type="term" value="F:oxidoreductase activity, acting on paired donors, with incorporation or reduction of molecular oxygen, reduced flavin or flavoprotein as one donor, and incorporation of one atom of oxygen"/>
    <property type="evidence" value="ECO:0007669"/>
    <property type="project" value="TreeGrafter"/>
</dbReference>
<reference evidence="5 6" key="1">
    <citation type="journal article" date="2015" name="Genome Biol.">
        <title>Comparative genomics of Steinernema reveals deeply conserved gene regulatory networks.</title>
        <authorList>
            <person name="Dillman A.R."/>
            <person name="Macchietto M."/>
            <person name="Porter C.F."/>
            <person name="Rogers A."/>
            <person name="Williams B."/>
            <person name="Antoshechkin I."/>
            <person name="Lee M.M."/>
            <person name="Goodwin Z."/>
            <person name="Lu X."/>
            <person name="Lewis E.E."/>
            <person name="Goodrich-Blair H."/>
            <person name="Stock S.P."/>
            <person name="Adams B.J."/>
            <person name="Sternberg P.W."/>
            <person name="Mortazavi A."/>
        </authorList>
    </citation>
    <scope>NUCLEOTIDE SEQUENCE [LARGE SCALE GENOMIC DNA]</scope>
    <source>
        <strain evidence="5 6">ALL</strain>
    </source>
</reference>
<accession>A0A4U5N4X3</accession>
<dbReference type="InterPro" id="IPR036396">
    <property type="entry name" value="Cyt_P450_sf"/>
</dbReference>
<comment type="similarity">
    <text evidence="1">Belongs to the cytochrome P450 family.</text>
</comment>
<organism evidence="5 6">
    <name type="scientific">Steinernema carpocapsae</name>
    <name type="common">Entomopathogenic nematode</name>
    <dbReference type="NCBI Taxonomy" id="34508"/>
    <lineage>
        <taxon>Eukaryota</taxon>
        <taxon>Metazoa</taxon>
        <taxon>Ecdysozoa</taxon>
        <taxon>Nematoda</taxon>
        <taxon>Chromadorea</taxon>
        <taxon>Rhabditida</taxon>
        <taxon>Tylenchina</taxon>
        <taxon>Panagrolaimomorpha</taxon>
        <taxon>Strongyloidoidea</taxon>
        <taxon>Steinernematidae</taxon>
        <taxon>Steinernema</taxon>
    </lineage>
</organism>
<comment type="caution">
    <text evidence="5">The sequence shown here is derived from an EMBL/GenBank/DDBJ whole genome shotgun (WGS) entry which is preliminary data.</text>
</comment>
<evidence type="ECO:0000256" key="4">
    <source>
        <dbReference type="ARBA" id="ARBA00023033"/>
    </source>
</evidence>
<evidence type="ECO:0000313" key="6">
    <source>
        <dbReference type="Proteomes" id="UP000298663"/>
    </source>
</evidence>
<evidence type="ECO:0000256" key="2">
    <source>
        <dbReference type="ARBA" id="ARBA00022723"/>
    </source>
</evidence>
<evidence type="ECO:0008006" key="7">
    <source>
        <dbReference type="Google" id="ProtNLM"/>
    </source>
</evidence>
<dbReference type="GO" id="GO:0005737">
    <property type="term" value="C:cytoplasm"/>
    <property type="evidence" value="ECO:0007669"/>
    <property type="project" value="TreeGrafter"/>
</dbReference>
<dbReference type="PANTHER" id="PTHR24300">
    <property type="entry name" value="CYTOCHROME P450 508A4-RELATED"/>
    <property type="match status" value="1"/>
</dbReference>
<reference evidence="5 6" key="2">
    <citation type="journal article" date="2019" name="G3 (Bethesda)">
        <title>Hybrid Assembly of the Genome of the Entomopathogenic Nematode Steinernema carpocapsae Identifies the X-Chromosome.</title>
        <authorList>
            <person name="Serra L."/>
            <person name="Macchietto M."/>
            <person name="Macias-Munoz A."/>
            <person name="McGill C.J."/>
            <person name="Rodriguez I.M."/>
            <person name="Rodriguez B."/>
            <person name="Murad R."/>
            <person name="Mortazavi A."/>
        </authorList>
    </citation>
    <scope>NUCLEOTIDE SEQUENCE [LARGE SCALE GENOMIC DNA]</scope>
    <source>
        <strain evidence="5 6">ALL</strain>
    </source>
</reference>
<sequence length="224" mass="26039">MKLLFKGNWGLILEKNNVYKSQRRFALHVLKDHGFARPDFEPFIVGEALRAIERFTEVCEKKGECDVNECFTMCSGNIIKQLVFGHTTDEVEKLMTLKVTLQQLFSDWFHPRWLILEALPWVRHIEKVGVSKPTRYQGIINRFLEFLQEEIAEHQKTLDPSMPPRDFVDAFLLEMQKLPDYDDEFSRQLTIACFDVEALLAAAFPLLRVSNLRSSLLLIPIALL</sequence>
<keyword evidence="4" id="KW-0560">Oxidoreductase</keyword>
<evidence type="ECO:0000313" key="5">
    <source>
        <dbReference type="EMBL" id="TKR77292.1"/>
    </source>
</evidence>
<dbReference type="PANTHER" id="PTHR24300:SF375">
    <property type="entry name" value="CYTOCHROME P450 FAMILY"/>
    <property type="match status" value="1"/>
</dbReference>
<name>A0A4U5N4X3_STECR</name>